<proteinExistence type="predicted"/>
<dbReference type="InterPro" id="IPR018060">
    <property type="entry name" value="HTH_AraC"/>
</dbReference>
<dbReference type="GO" id="GO:0009893">
    <property type="term" value="P:positive regulation of metabolic process"/>
    <property type="evidence" value="ECO:0007669"/>
    <property type="project" value="UniProtKB-ARBA"/>
</dbReference>
<evidence type="ECO:0000256" key="4">
    <source>
        <dbReference type="ARBA" id="ARBA00023163"/>
    </source>
</evidence>
<evidence type="ECO:0000313" key="8">
    <source>
        <dbReference type="Proteomes" id="UP001216329"/>
    </source>
</evidence>
<dbReference type="InterPro" id="IPR018062">
    <property type="entry name" value="HTH_AraC-typ_CS"/>
</dbReference>
<dbReference type="GO" id="GO:0043565">
    <property type="term" value="F:sequence-specific DNA binding"/>
    <property type="evidence" value="ECO:0007669"/>
    <property type="project" value="InterPro"/>
</dbReference>
<dbReference type="Gene3D" id="1.10.10.60">
    <property type="entry name" value="Homeodomain-like"/>
    <property type="match status" value="1"/>
</dbReference>
<gene>
    <name evidence="7" type="ORF">P0Y58_11380</name>
</gene>
<dbReference type="PROSITE" id="PS01124">
    <property type="entry name" value="HTH_ARAC_FAMILY_2"/>
    <property type="match status" value="1"/>
</dbReference>
<evidence type="ECO:0000259" key="6">
    <source>
        <dbReference type="PROSITE" id="PS01124"/>
    </source>
</evidence>
<dbReference type="InterPro" id="IPR029062">
    <property type="entry name" value="Class_I_gatase-like"/>
</dbReference>
<dbReference type="AlphaFoldDB" id="A0AAJ5WQK2"/>
<keyword evidence="2" id="KW-0805">Transcription regulation</keyword>
<evidence type="ECO:0000256" key="3">
    <source>
        <dbReference type="ARBA" id="ARBA00023125"/>
    </source>
</evidence>
<keyword evidence="4" id="KW-0804">Transcription</keyword>
<evidence type="ECO:0000256" key="5">
    <source>
        <dbReference type="ARBA" id="ARBA00037345"/>
    </source>
</evidence>
<dbReference type="SMART" id="SM00342">
    <property type="entry name" value="HTH_ARAC"/>
    <property type="match status" value="1"/>
</dbReference>
<organism evidence="7 8">
    <name type="scientific">Candidatus Pseudomonas phytovorans</name>
    <dbReference type="NCBI Taxonomy" id="3121377"/>
    <lineage>
        <taxon>Bacteria</taxon>
        <taxon>Pseudomonadati</taxon>
        <taxon>Pseudomonadota</taxon>
        <taxon>Gammaproteobacteria</taxon>
        <taxon>Pseudomonadales</taxon>
        <taxon>Pseudomonadaceae</taxon>
        <taxon>Pseudomonas</taxon>
    </lineage>
</organism>
<dbReference type="GO" id="GO:0005737">
    <property type="term" value="C:cytoplasm"/>
    <property type="evidence" value="ECO:0007669"/>
    <property type="project" value="UniProtKB-SubCell"/>
</dbReference>
<evidence type="ECO:0000313" key="7">
    <source>
        <dbReference type="EMBL" id="WEK32760.1"/>
    </source>
</evidence>
<dbReference type="EMBL" id="CP119325">
    <property type="protein sequence ID" value="WEK32760.1"/>
    <property type="molecule type" value="Genomic_DNA"/>
</dbReference>
<dbReference type="Gene3D" id="3.40.50.880">
    <property type="match status" value="1"/>
</dbReference>
<comment type="function">
    <text evidence="5">Regulatory protein of the TOL plasmid xyl operons. XylS activates the xylXYZLTEGFJQKIH operon required for the degradation of toluene, m-xylene and p-xylene.</text>
</comment>
<dbReference type="InterPro" id="IPR009057">
    <property type="entry name" value="Homeodomain-like_sf"/>
</dbReference>
<dbReference type="InterPro" id="IPR050204">
    <property type="entry name" value="AraC_XylS_family_regulators"/>
</dbReference>
<feature type="domain" description="HTH araC/xylS-type" evidence="6">
    <location>
        <begin position="238"/>
        <end position="336"/>
    </location>
</feature>
<dbReference type="PANTHER" id="PTHR46796">
    <property type="entry name" value="HTH-TYPE TRANSCRIPTIONAL ACTIVATOR RHAS-RELATED"/>
    <property type="match status" value="1"/>
</dbReference>
<sequence>MSHFESILKNLNLAHSNLNYKPGLSFKSQRVTFIVREHFSMMAFTAAMDVLVTANLMSHAPNFIIQVVGETNFVMSDLGIPIPVHETLAQLDAASQDIVLVCGGFRVRLSGEPLLRAKLREGDQHGAILGGLWNGAYFLAEAGLLNGYNCAFHPDGRALISEMYPKVRLSQLAHVVEGRRMTCAGANSALDMMLDLLEQRGDNALRRGVEQTLACDRLLSGAPALAFDIDPKLPRGLRSAMELMHSNIEEPLSIEYMARQAGVSRRHLERLFRRYLEATPPRYYLELRLTYARQLIQHTSKSFMDVAVASGFISYPHFYRRFKEMFSVTPKQFQDHSRGWITS</sequence>
<accession>A0AAJ5WQK2</accession>
<dbReference type="CDD" id="cd03136">
    <property type="entry name" value="GATase1_AraC_ArgR_like"/>
    <property type="match status" value="1"/>
</dbReference>
<dbReference type="Proteomes" id="UP001216329">
    <property type="component" value="Chromosome"/>
</dbReference>
<name>A0AAJ5WQK2_9PSED</name>
<dbReference type="Pfam" id="PF01965">
    <property type="entry name" value="DJ-1_PfpI"/>
    <property type="match status" value="1"/>
</dbReference>
<dbReference type="PROSITE" id="PS00041">
    <property type="entry name" value="HTH_ARAC_FAMILY_1"/>
    <property type="match status" value="1"/>
</dbReference>
<keyword evidence="3" id="KW-0238">DNA-binding</keyword>
<evidence type="ECO:0000256" key="2">
    <source>
        <dbReference type="ARBA" id="ARBA00023015"/>
    </source>
</evidence>
<comment type="subcellular location">
    <subcellularLocation>
        <location evidence="1">Cytoplasm</location>
    </subcellularLocation>
</comment>
<evidence type="ECO:0000256" key="1">
    <source>
        <dbReference type="ARBA" id="ARBA00004496"/>
    </source>
</evidence>
<dbReference type="SUPFAM" id="SSF46689">
    <property type="entry name" value="Homeodomain-like"/>
    <property type="match status" value="2"/>
</dbReference>
<dbReference type="GO" id="GO:0003700">
    <property type="term" value="F:DNA-binding transcription factor activity"/>
    <property type="evidence" value="ECO:0007669"/>
    <property type="project" value="InterPro"/>
</dbReference>
<dbReference type="SUPFAM" id="SSF52317">
    <property type="entry name" value="Class I glutamine amidotransferase-like"/>
    <property type="match status" value="1"/>
</dbReference>
<protein>
    <submittedName>
        <fullName evidence="7">Helix-turn-helix domain-containing protein</fullName>
    </submittedName>
</protein>
<dbReference type="InterPro" id="IPR002818">
    <property type="entry name" value="DJ-1/PfpI"/>
</dbReference>
<reference evidence="7" key="1">
    <citation type="submission" date="2023-03" db="EMBL/GenBank/DDBJ databases">
        <title>Andean soil-derived lignocellulolytic bacterial consortium as a source of novel taxa and putative plastic-active enzymes.</title>
        <authorList>
            <person name="Diaz-Garcia L."/>
            <person name="Chuvochina M."/>
            <person name="Feuerriegel G."/>
            <person name="Bunk B."/>
            <person name="Sproer C."/>
            <person name="Streit W.R."/>
            <person name="Rodriguez L.M."/>
            <person name="Overmann J."/>
            <person name="Jimenez D.J."/>
        </authorList>
    </citation>
    <scope>NUCLEOTIDE SEQUENCE</scope>
    <source>
        <strain evidence="7">MAG 876</strain>
    </source>
</reference>
<dbReference type="Pfam" id="PF12833">
    <property type="entry name" value="HTH_18"/>
    <property type="match status" value="1"/>
</dbReference>